<gene>
    <name evidence="1" type="ORF">NCTC12278_00537</name>
</gene>
<proteinExistence type="predicted"/>
<organism evidence="1 2">
    <name type="scientific">Streptococcus ferus</name>
    <dbReference type="NCBI Taxonomy" id="1345"/>
    <lineage>
        <taxon>Bacteria</taxon>
        <taxon>Bacillati</taxon>
        <taxon>Bacillota</taxon>
        <taxon>Bacilli</taxon>
        <taxon>Lactobacillales</taxon>
        <taxon>Streptococcaceae</taxon>
        <taxon>Streptococcus</taxon>
    </lineage>
</organism>
<evidence type="ECO:0000313" key="2">
    <source>
        <dbReference type="Proteomes" id="UP000249495"/>
    </source>
</evidence>
<dbReference type="EMBL" id="LS483343">
    <property type="protein sequence ID" value="SQF39728.1"/>
    <property type="molecule type" value="Genomic_DNA"/>
</dbReference>
<name>A0A2X3VJP0_9STRE</name>
<accession>A0A2X3VJP0</accession>
<evidence type="ECO:0000313" key="1">
    <source>
        <dbReference type="EMBL" id="SQF39728.1"/>
    </source>
</evidence>
<dbReference type="STRING" id="1123303.GCA_000372425_00071"/>
<evidence type="ECO:0008006" key="3">
    <source>
        <dbReference type="Google" id="ProtNLM"/>
    </source>
</evidence>
<protein>
    <recommendedName>
        <fullName evidence="3">DNA adenine methylase</fullName>
    </recommendedName>
</protein>
<dbReference type="KEGG" id="sfer:NCTC12278_00537"/>
<reference evidence="1 2" key="1">
    <citation type="submission" date="2018-06" db="EMBL/GenBank/DDBJ databases">
        <authorList>
            <consortium name="Pathogen Informatics"/>
            <person name="Doyle S."/>
        </authorList>
    </citation>
    <scope>NUCLEOTIDE SEQUENCE [LARGE SCALE GENOMIC DNA]</scope>
    <source>
        <strain evidence="1 2">NCTC12278</strain>
    </source>
</reference>
<dbReference type="AlphaFoldDB" id="A0A2X3VJP0"/>
<dbReference type="RefSeq" id="WP_018029404.1">
    <property type="nucleotide sequence ID" value="NZ_CAMCCF010000017.1"/>
</dbReference>
<keyword evidence="2" id="KW-1185">Reference proteome</keyword>
<dbReference type="Proteomes" id="UP000249495">
    <property type="component" value="Chromosome 1"/>
</dbReference>
<sequence length="177" mass="21153">MTKYIEITTNFSNEGTRNEVRMRIVEQFSQELPGTGKDDKASRYKYYVETLSDGNRVYLQRPANLHNGFDFLVCVENMNYAPEDKRKRNYPKHEDLENDLLQKRLESPQKYKKLYSLLEQIFHCQNVEDIEMTKIQFDSGLPVDHILKTIKWLFIEQDIRYWNYSGRSMTWGIVPKP</sequence>
<dbReference type="OrthoDB" id="5373219at2"/>